<feature type="transmembrane region" description="Helical" evidence="2">
    <location>
        <begin position="204"/>
        <end position="222"/>
    </location>
</feature>
<protein>
    <submittedName>
        <fullName evidence="3">Uncharacterized protein</fullName>
    </submittedName>
</protein>
<gene>
    <name evidence="3" type="ORF">SOCE836_088770</name>
</gene>
<evidence type="ECO:0000256" key="1">
    <source>
        <dbReference type="SAM" id="MobiDB-lite"/>
    </source>
</evidence>
<dbReference type="Proteomes" id="UP000295497">
    <property type="component" value="Chromosome"/>
</dbReference>
<feature type="compositionally biased region" description="Low complexity" evidence="1">
    <location>
        <begin position="256"/>
        <end position="269"/>
    </location>
</feature>
<keyword evidence="2" id="KW-0472">Membrane</keyword>
<feature type="compositionally biased region" description="Basic and acidic residues" evidence="1">
    <location>
        <begin position="108"/>
        <end position="125"/>
    </location>
</feature>
<feature type="region of interest" description="Disordered" evidence="1">
    <location>
        <begin position="225"/>
        <end position="384"/>
    </location>
</feature>
<proteinExistence type="predicted"/>
<dbReference type="AlphaFoldDB" id="A0A4P2R167"/>
<dbReference type="RefSeq" id="WP_129579438.1">
    <property type="nucleotide sequence ID" value="NZ_CP012672.1"/>
</dbReference>
<feature type="compositionally biased region" description="Gly residues" evidence="1">
    <location>
        <begin position="155"/>
        <end position="168"/>
    </location>
</feature>
<evidence type="ECO:0000313" key="4">
    <source>
        <dbReference type="Proteomes" id="UP000295497"/>
    </source>
</evidence>
<feature type="compositionally biased region" description="Low complexity" evidence="1">
    <location>
        <begin position="181"/>
        <end position="194"/>
    </location>
</feature>
<sequence>MAREEREAPGAPRAIQSQGEAAAKAYVVGEVAPRPLQPTVEMERVHVEDPRRVPPPRAEARRGSGPRNPEQRAPLADVGAPGVTTPEGLPVTKRQPIVIDSELLAQWHEGRGGRGGEGEGGEPRGAEAGGGPRGAEAVAACRRRGGPREQRGPRGGEGGGPRGEGGSGRPRAARRRRARGAGRTSRLAEVAAARRTARRAGRQRAAWVLAMGVLLAIGVAVARSGRGARDGASEVPRSGAERCRARRRRSGGGGTAAESARAPGASAAGRRLRRSRATAPVASGTARARDGAVASGTAPVASGAAPVASGTAPVASAAPGGAAVAARPAPRSQPPPAAMTAQQSRSGAPAAARRAPGASGSAAPAREGPDAPRATSPYDTPNFD</sequence>
<evidence type="ECO:0000256" key="2">
    <source>
        <dbReference type="SAM" id="Phobius"/>
    </source>
</evidence>
<dbReference type="EMBL" id="CP012672">
    <property type="protein sequence ID" value="AUX36669.1"/>
    <property type="molecule type" value="Genomic_DNA"/>
</dbReference>
<feature type="compositionally biased region" description="Basic and acidic residues" evidence="1">
    <location>
        <begin position="41"/>
        <end position="62"/>
    </location>
</feature>
<name>A0A4P2R167_SORCE</name>
<organism evidence="3 4">
    <name type="scientific">Sorangium cellulosum</name>
    <name type="common">Polyangium cellulosum</name>
    <dbReference type="NCBI Taxonomy" id="56"/>
    <lineage>
        <taxon>Bacteria</taxon>
        <taxon>Pseudomonadati</taxon>
        <taxon>Myxococcota</taxon>
        <taxon>Polyangia</taxon>
        <taxon>Polyangiales</taxon>
        <taxon>Polyangiaceae</taxon>
        <taxon>Sorangium</taxon>
    </lineage>
</organism>
<feature type="compositionally biased region" description="Basic residues" evidence="1">
    <location>
        <begin position="171"/>
        <end position="180"/>
    </location>
</feature>
<evidence type="ECO:0000313" key="3">
    <source>
        <dbReference type="EMBL" id="AUX36669.1"/>
    </source>
</evidence>
<keyword evidence="2" id="KW-1133">Transmembrane helix</keyword>
<feature type="compositionally biased region" description="Low complexity" evidence="1">
    <location>
        <begin position="344"/>
        <end position="366"/>
    </location>
</feature>
<feature type="region of interest" description="Disordered" evidence="1">
    <location>
        <begin position="1"/>
        <end position="203"/>
    </location>
</feature>
<reference evidence="3 4" key="1">
    <citation type="submission" date="2015-09" db="EMBL/GenBank/DDBJ databases">
        <title>Sorangium comparison.</title>
        <authorList>
            <person name="Zaburannyi N."/>
            <person name="Bunk B."/>
            <person name="Overmann J."/>
            <person name="Mueller R."/>
        </authorList>
    </citation>
    <scope>NUCLEOTIDE SEQUENCE [LARGE SCALE GENOMIC DNA]</scope>
    <source>
        <strain evidence="3 4">So ce836</strain>
    </source>
</reference>
<accession>A0A4P2R167</accession>
<feature type="compositionally biased region" description="Low complexity" evidence="1">
    <location>
        <begin position="292"/>
        <end position="330"/>
    </location>
</feature>
<keyword evidence="2" id="KW-0812">Transmembrane</keyword>